<dbReference type="GO" id="GO:0008270">
    <property type="term" value="F:zinc ion binding"/>
    <property type="evidence" value="ECO:0007669"/>
    <property type="project" value="UniProtKB-UniRule"/>
</dbReference>
<dbReference type="PROSITE" id="PS00028">
    <property type="entry name" value="ZINC_FINGER_C2H2_1"/>
    <property type="match status" value="7"/>
</dbReference>
<dbReference type="GO" id="GO:0005634">
    <property type="term" value="C:nucleus"/>
    <property type="evidence" value="ECO:0007669"/>
    <property type="project" value="UniProtKB-SubCell"/>
</dbReference>
<evidence type="ECO:0000256" key="10">
    <source>
        <dbReference type="PROSITE-ProRule" id="PRU00042"/>
    </source>
</evidence>
<dbReference type="InterPro" id="IPR036236">
    <property type="entry name" value="Znf_C2H2_sf"/>
</dbReference>
<dbReference type="Pfam" id="PF07776">
    <property type="entry name" value="zf-AD"/>
    <property type="match status" value="1"/>
</dbReference>
<keyword evidence="2 11" id="KW-0479">Metal-binding</keyword>
<evidence type="ECO:0000256" key="4">
    <source>
        <dbReference type="ARBA" id="ARBA00022771"/>
    </source>
</evidence>
<dbReference type="SUPFAM" id="SSF57667">
    <property type="entry name" value="beta-beta-alpha zinc fingers"/>
    <property type="match status" value="4"/>
</dbReference>
<keyword evidence="9" id="KW-0539">Nucleus</keyword>
<protein>
    <submittedName>
        <fullName evidence="14">Uncharacterized protein</fullName>
    </submittedName>
</protein>
<proteinExistence type="predicted"/>
<keyword evidence="6" id="KW-0805">Transcription regulation</keyword>
<feature type="domain" description="C2H2-type" evidence="12">
    <location>
        <begin position="232"/>
        <end position="255"/>
    </location>
</feature>
<feature type="domain" description="C2H2-type" evidence="12">
    <location>
        <begin position="261"/>
        <end position="289"/>
    </location>
</feature>
<evidence type="ECO:0000259" key="13">
    <source>
        <dbReference type="PROSITE" id="PS51915"/>
    </source>
</evidence>
<accession>A0ABD0S3T7</accession>
<dbReference type="FunFam" id="3.30.160.60:FF:000100">
    <property type="entry name" value="Zinc finger 45-like"/>
    <property type="match status" value="1"/>
</dbReference>
<feature type="domain" description="ZAD" evidence="13">
    <location>
        <begin position="6"/>
        <end position="80"/>
    </location>
</feature>
<evidence type="ECO:0000256" key="5">
    <source>
        <dbReference type="ARBA" id="ARBA00022833"/>
    </source>
</evidence>
<dbReference type="Pfam" id="PF13912">
    <property type="entry name" value="zf-C2H2_6"/>
    <property type="match status" value="1"/>
</dbReference>
<evidence type="ECO:0000313" key="15">
    <source>
        <dbReference type="Proteomes" id="UP001549921"/>
    </source>
</evidence>
<dbReference type="AlphaFoldDB" id="A0ABD0S3T7"/>
<evidence type="ECO:0000256" key="3">
    <source>
        <dbReference type="ARBA" id="ARBA00022737"/>
    </source>
</evidence>
<keyword evidence="4 10" id="KW-0863">Zinc-finger</keyword>
<dbReference type="InterPro" id="IPR012934">
    <property type="entry name" value="Znf_AD"/>
</dbReference>
<feature type="domain" description="C2H2-type" evidence="12">
    <location>
        <begin position="320"/>
        <end position="347"/>
    </location>
</feature>
<evidence type="ECO:0000256" key="2">
    <source>
        <dbReference type="ARBA" id="ARBA00022723"/>
    </source>
</evidence>
<feature type="binding site" evidence="11">
    <location>
        <position position="56"/>
    </location>
    <ligand>
        <name>Zn(2+)</name>
        <dbReference type="ChEBI" id="CHEBI:29105"/>
    </ligand>
</feature>
<keyword evidence="7" id="KW-0238">DNA-binding</keyword>
<name>A0ABD0S3T7_LOXSC</name>
<dbReference type="Pfam" id="PF00096">
    <property type="entry name" value="zf-C2H2"/>
    <property type="match status" value="2"/>
</dbReference>
<dbReference type="InterPro" id="IPR013087">
    <property type="entry name" value="Znf_C2H2_type"/>
</dbReference>
<feature type="domain" description="C2H2-type" evidence="12">
    <location>
        <begin position="291"/>
        <end position="319"/>
    </location>
</feature>
<keyword evidence="8" id="KW-0804">Transcription</keyword>
<dbReference type="Pfam" id="PF13894">
    <property type="entry name" value="zf-C2H2_4"/>
    <property type="match status" value="1"/>
</dbReference>
<dbReference type="SMART" id="SM00355">
    <property type="entry name" value="ZnF_C2H2"/>
    <property type="match status" value="8"/>
</dbReference>
<evidence type="ECO:0000259" key="12">
    <source>
        <dbReference type="PROSITE" id="PS50157"/>
    </source>
</evidence>
<dbReference type="PANTHER" id="PTHR24394">
    <property type="entry name" value="ZINC FINGER PROTEIN"/>
    <property type="match status" value="1"/>
</dbReference>
<dbReference type="FunFam" id="3.30.160.60:FF:000646">
    <property type="entry name" value="Myeloid zinc finger 1"/>
    <property type="match status" value="1"/>
</dbReference>
<evidence type="ECO:0000256" key="1">
    <source>
        <dbReference type="ARBA" id="ARBA00004123"/>
    </source>
</evidence>
<feature type="binding site" evidence="11">
    <location>
        <position position="53"/>
    </location>
    <ligand>
        <name>Zn(2+)</name>
        <dbReference type="ChEBI" id="CHEBI:29105"/>
    </ligand>
</feature>
<sequence>MSIDTYFCFCCLSTNDLVNIYNCDPDENYGNQLFKLFNLSISLEDYEHDGYICKECVKKLKEAIKFKTQVFDILNVLQNNGLIEVTSLDNQVTIKKVLNTNFIENEEKYNKATTKEVVVYEKISQENAIKTEIKKPNHLNTIPTNTKVTKPERDKETTNTIGKEQEIKYVTQYEITDDLKCQICSKELPNVYVYHLHMNQHFPNHICEACGKGFLTEKRLKRHMPSHQTGPFKCPTCEMEFTNLNTLNSHRQRKHGSVSLYKCPTCSERFDTLTRRARHLAQVHGRPSAKYECVVCDKKFLLAGNLNAHIRNKHQKVKRRSCPSCRARFAQRQELRAHMAKHEGLRAHACTLCSKRYPRKKALIVHMRTHTDDRRFACEVCGKRFIQKCTLLVHAKVHSREAEKRTEVSEGNGS</sequence>
<dbReference type="EMBL" id="JBEDNZ010000031">
    <property type="protein sequence ID" value="KAL0808674.1"/>
    <property type="molecule type" value="Genomic_DNA"/>
</dbReference>
<feature type="domain" description="C2H2-type" evidence="12">
    <location>
        <begin position="348"/>
        <end position="375"/>
    </location>
</feature>
<dbReference type="Gene3D" id="3.30.160.60">
    <property type="entry name" value="Classic Zinc Finger"/>
    <property type="match status" value="5"/>
</dbReference>
<gene>
    <name evidence="14" type="ORF">ABMA28_013108</name>
</gene>
<keyword evidence="5 11" id="KW-0862">Zinc</keyword>
<evidence type="ECO:0000313" key="14">
    <source>
        <dbReference type="EMBL" id="KAL0808674.1"/>
    </source>
</evidence>
<feature type="domain" description="C2H2-type" evidence="12">
    <location>
        <begin position="376"/>
        <end position="403"/>
    </location>
</feature>
<organism evidence="14 15">
    <name type="scientific">Loxostege sticticalis</name>
    <name type="common">Beet webworm moth</name>
    <dbReference type="NCBI Taxonomy" id="481309"/>
    <lineage>
        <taxon>Eukaryota</taxon>
        <taxon>Metazoa</taxon>
        <taxon>Ecdysozoa</taxon>
        <taxon>Arthropoda</taxon>
        <taxon>Hexapoda</taxon>
        <taxon>Insecta</taxon>
        <taxon>Pterygota</taxon>
        <taxon>Neoptera</taxon>
        <taxon>Endopterygota</taxon>
        <taxon>Lepidoptera</taxon>
        <taxon>Glossata</taxon>
        <taxon>Ditrysia</taxon>
        <taxon>Pyraloidea</taxon>
        <taxon>Crambidae</taxon>
        <taxon>Pyraustinae</taxon>
        <taxon>Loxostege</taxon>
    </lineage>
</organism>
<comment type="subcellular location">
    <subcellularLocation>
        <location evidence="1">Nucleus</location>
    </subcellularLocation>
</comment>
<dbReference type="PROSITE" id="PS51915">
    <property type="entry name" value="ZAD"/>
    <property type="match status" value="1"/>
</dbReference>
<feature type="binding site" evidence="11">
    <location>
        <position position="8"/>
    </location>
    <ligand>
        <name>Zn(2+)</name>
        <dbReference type="ChEBI" id="CHEBI:29105"/>
    </ligand>
</feature>
<dbReference type="Proteomes" id="UP001549921">
    <property type="component" value="Unassembled WGS sequence"/>
</dbReference>
<evidence type="ECO:0000256" key="6">
    <source>
        <dbReference type="ARBA" id="ARBA00023015"/>
    </source>
</evidence>
<dbReference type="SMART" id="SM00868">
    <property type="entry name" value="zf-AD"/>
    <property type="match status" value="1"/>
</dbReference>
<feature type="binding site" evidence="11">
    <location>
        <position position="11"/>
    </location>
    <ligand>
        <name>Zn(2+)</name>
        <dbReference type="ChEBI" id="CHEBI:29105"/>
    </ligand>
</feature>
<keyword evidence="3" id="KW-0677">Repeat</keyword>
<evidence type="ECO:0000256" key="9">
    <source>
        <dbReference type="ARBA" id="ARBA00023242"/>
    </source>
</evidence>
<dbReference type="GO" id="GO:0003677">
    <property type="term" value="F:DNA binding"/>
    <property type="evidence" value="ECO:0007669"/>
    <property type="project" value="UniProtKB-KW"/>
</dbReference>
<comment type="caution">
    <text evidence="14">The sequence shown here is derived from an EMBL/GenBank/DDBJ whole genome shotgun (WGS) entry which is preliminary data.</text>
</comment>
<evidence type="ECO:0000256" key="8">
    <source>
        <dbReference type="ARBA" id="ARBA00023163"/>
    </source>
</evidence>
<dbReference type="PANTHER" id="PTHR24394:SF44">
    <property type="entry name" value="ZINC FINGER PROTEIN 271-LIKE"/>
    <property type="match status" value="1"/>
</dbReference>
<feature type="domain" description="C2H2-type" evidence="12">
    <location>
        <begin position="205"/>
        <end position="227"/>
    </location>
</feature>
<evidence type="ECO:0000256" key="11">
    <source>
        <dbReference type="PROSITE-ProRule" id="PRU01263"/>
    </source>
</evidence>
<reference evidence="14 15" key="1">
    <citation type="submission" date="2024-06" db="EMBL/GenBank/DDBJ databases">
        <title>A chromosome-level genome assembly of beet webworm, Loxostege sticticalis.</title>
        <authorList>
            <person name="Zhang Y."/>
        </authorList>
    </citation>
    <scope>NUCLEOTIDE SEQUENCE [LARGE SCALE GENOMIC DNA]</scope>
    <source>
        <strain evidence="14">AQ028</strain>
        <tissue evidence="14">Male pupae</tissue>
    </source>
</reference>
<dbReference type="PROSITE" id="PS50157">
    <property type="entry name" value="ZINC_FINGER_C2H2_2"/>
    <property type="match status" value="7"/>
</dbReference>
<evidence type="ECO:0000256" key="7">
    <source>
        <dbReference type="ARBA" id="ARBA00023125"/>
    </source>
</evidence>